<accession>A0A9N9J5D5</accession>
<feature type="non-terminal residue" evidence="2">
    <location>
        <position position="86"/>
    </location>
</feature>
<feature type="region of interest" description="Disordered" evidence="1">
    <location>
        <begin position="45"/>
        <end position="70"/>
    </location>
</feature>
<comment type="caution">
    <text evidence="2">The sequence shown here is derived from an EMBL/GenBank/DDBJ whole genome shotgun (WGS) entry which is preliminary data.</text>
</comment>
<organism evidence="2 3">
    <name type="scientific">Funneliformis caledonium</name>
    <dbReference type="NCBI Taxonomy" id="1117310"/>
    <lineage>
        <taxon>Eukaryota</taxon>
        <taxon>Fungi</taxon>
        <taxon>Fungi incertae sedis</taxon>
        <taxon>Mucoromycota</taxon>
        <taxon>Glomeromycotina</taxon>
        <taxon>Glomeromycetes</taxon>
        <taxon>Glomerales</taxon>
        <taxon>Glomeraceae</taxon>
        <taxon>Funneliformis</taxon>
    </lineage>
</organism>
<feature type="compositionally biased region" description="Basic and acidic residues" evidence="1">
    <location>
        <begin position="61"/>
        <end position="70"/>
    </location>
</feature>
<dbReference type="Proteomes" id="UP000789570">
    <property type="component" value="Unassembled WGS sequence"/>
</dbReference>
<evidence type="ECO:0000256" key="1">
    <source>
        <dbReference type="SAM" id="MobiDB-lite"/>
    </source>
</evidence>
<sequence>HPYAFSGFCVGGSYGLLPYKNRRTLDEVKSATGEGFAAIKQGLEPLGENERRGPEYLGNHTGDEPDQARLASGHEGRFGFLHAVDS</sequence>
<evidence type="ECO:0000313" key="2">
    <source>
        <dbReference type="EMBL" id="CAG8763152.1"/>
    </source>
</evidence>
<gene>
    <name evidence="2" type="ORF">FCALED_LOCUS17058</name>
</gene>
<evidence type="ECO:0000313" key="3">
    <source>
        <dbReference type="Proteomes" id="UP000789570"/>
    </source>
</evidence>
<keyword evidence="3" id="KW-1185">Reference proteome</keyword>
<protein>
    <submittedName>
        <fullName evidence="2">15515_t:CDS:1</fullName>
    </submittedName>
</protein>
<dbReference type="EMBL" id="CAJVPQ010023608">
    <property type="protein sequence ID" value="CAG8763152.1"/>
    <property type="molecule type" value="Genomic_DNA"/>
</dbReference>
<name>A0A9N9J5D5_9GLOM</name>
<reference evidence="2" key="1">
    <citation type="submission" date="2021-06" db="EMBL/GenBank/DDBJ databases">
        <authorList>
            <person name="Kallberg Y."/>
            <person name="Tangrot J."/>
            <person name="Rosling A."/>
        </authorList>
    </citation>
    <scope>NUCLEOTIDE SEQUENCE</scope>
    <source>
        <strain evidence="2">UK204</strain>
    </source>
</reference>
<dbReference type="AlphaFoldDB" id="A0A9N9J5D5"/>
<proteinExistence type="predicted"/>